<accession>A0A068TZ51</accession>
<evidence type="ECO:0000256" key="2">
    <source>
        <dbReference type="ARBA" id="ARBA00022801"/>
    </source>
</evidence>
<dbReference type="AlphaFoldDB" id="A0A068TZ51"/>
<dbReference type="InParanoid" id="A0A068TZ51"/>
<keyword evidence="10" id="KW-1185">Reference proteome</keyword>
<comment type="domain">
    <text evidence="7">The nitrogen atoms of the two glycine residues in the GGXR motif define the oxyanion hole, and stabilize the oxyanion that forms during the nucleophilic attack by the catalytic serine during substrate cleavage.</text>
</comment>
<protein>
    <recommendedName>
        <fullName evidence="7">Patatin</fullName>
        <ecNumber evidence="7">3.1.1.-</ecNumber>
    </recommendedName>
</protein>
<reference evidence="10" key="1">
    <citation type="journal article" date="2014" name="Science">
        <title>The coffee genome provides insight into the convergent evolution of caffeine biosynthesis.</title>
        <authorList>
            <person name="Denoeud F."/>
            <person name="Carretero-Paulet L."/>
            <person name="Dereeper A."/>
            <person name="Droc G."/>
            <person name="Guyot R."/>
            <person name="Pietrella M."/>
            <person name="Zheng C."/>
            <person name="Alberti A."/>
            <person name="Anthony F."/>
            <person name="Aprea G."/>
            <person name="Aury J.M."/>
            <person name="Bento P."/>
            <person name="Bernard M."/>
            <person name="Bocs S."/>
            <person name="Campa C."/>
            <person name="Cenci A."/>
            <person name="Combes M.C."/>
            <person name="Crouzillat D."/>
            <person name="Da Silva C."/>
            <person name="Daddiego L."/>
            <person name="De Bellis F."/>
            <person name="Dussert S."/>
            <person name="Garsmeur O."/>
            <person name="Gayraud T."/>
            <person name="Guignon V."/>
            <person name="Jahn K."/>
            <person name="Jamilloux V."/>
            <person name="Joet T."/>
            <person name="Labadie K."/>
            <person name="Lan T."/>
            <person name="Leclercq J."/>
            <person name="Lepelley M."/>
            <person name="Leroy T."/>
            <person name="Li L.T."/>
            <person name="Librado P."/>
            <person name="Lopez L."/>
            <person name="Munoz A."/>
            <person name="Noel B."/>
            <person name="Pallavicini A."/>
            <person name="Perrotta G."/>
            <person name="Poncet V."/>
            <person name="Pot D."/>
            <person name="Priyono X."/>
            <person name="Rigoreau M."/>
            <person name="Rouard M."/>
            <person name="Rozas J."/>
            <person name="Tranchant-Dubreuil C."/>
            <person name="VanBuren R."/>
            <person name="Zhang Q."/>
            <person name="Andrade A.C."/>
            <person name="Argout X."/>
            <person name="Bertrand B."/>
            <person name="de Kochko A."/>
            <person name="Graziosi G."/>
            <person name="Henry R.J."/>
            <person name="Jayarama X."/>
            <person name="Ming R."/>
            <person name="Nagai C."/>
            <person name="Rounsley S."/>
            <person name="Sankoff D."/>
            <person name="Giuliano G."/>
            <person name="Albert V.A."/>
            <person name="Wincker P."/>
            <person name="Lashermes P."/>
        </authorList>
    </citation>
    <scope>NUCLEOTIDE SEQUENCE [LARGE SCALE GENOMIC DNA]</scope>
    <source>
        <strain evidence="10">cv. DH200-94</strain>
    </source>
</reference>
<dbReference type="InterPro" id="IPR002641">
    <property type="entry name" value="PNPLA_dom"/>
</dbReference>
<proteinExistence type="inferred from homology"/>
<name>A0A068TZ51_COFCA</name>
<comment type="function">
    <text evidence="7">Lipolytic acyl hydrolase (LAH).</text>
</comment>
<organism evidence="9 10">
    <name type="scientific">Coffea canephora</name>
    <name type="common">Robusta coffee</name>
    <dbReference type="NCBI Taxonomy" id="49390"/>
    <lineage>
        <taxon>Eukaryota</taxon>
        <taxon>Viridiplantae</taxon>
        <taxon>Streptophyta</taxon>
        <taxon>Embryophyta</taxon>
        <taxon>Tracheophyta</taxon>
        <taxon>Spermatophyta</taxon>
        <taxon>Magnoliopsida</taxon>
        <taxon>eudicotyledons</taxon>
        <taxon>Gunneridae</taxon>
        <taxon>Pentapetalae</taxon>
        <taxon>asterids</taxon>
        <taxon>lamiids</taxon>
        <taxon>Gentianales</taxon>
        <taxon>Rubiaceae</taxon>
        <taxon>Ixoroideae</taxon>
        <taxon>Gardenieae complex</taxon>
        <taxon>Bertiereae - Coffeeae clade</taxon>
        <taxon>Coffeeae</taxon>
        <taxon>Coffea</taxon>
    </lineage>
</organism>
<dbReference type="GO" id="GO:0047372">
    <property type="term" value="F:monoacylglycerol lipase activity"/>
    <property type="evidence" value="ECO:0007669"/>
    <property type="project" value="TreeGrafter"/>
</dbReference>
<dbReference type="PhylomeDB" id="A0A068TZ51"/>
<dbReference type="EMBL" id="HG739090">
    <property type="protein sequence ID" value="CDP01332.1"/>
    <property type="molecule type" value="Genomic_DNA"/>
</dbReference>
<dbReference type="EC" id="3.1.1.-" evidence="7"/>
<dbReference type="Gramene" id="CDP01332">
    <property type="protein sequence ID" value="CDP01332"/>
    <property type="gene ID" value="GSCOC_T00034934001"/>
</dbReference>
<dbReference type="PROSITE" id="PS51635">
    <property type="entry name" value="PNPLA"/>
    <property type="match status" value="1"/>
</dbReference>
<keyword evidence="5 6" id="KW-0443">Lipid metabolism</keyword>
<dbReference type="SUPFAM" id="SSF52151">
    <property type="entry name" value="FabD/lysophospholipase-like"/>
    <property type="match status" value="1"/>
</dbReference>
<evidence type="ECO:0000256" key="5">
    <source>
        <dbReference type="ARBA" id="ARBA00023098"/>
    </source>
</evidence>
<evidence type="ECO:0000313" key="9">
    <source>
        <dbReference type="EMBL" id="CDP01332.1"/>
    </source>
</evidence>
<feature type="short sequence motif" description="DGA/G" evidence="6">
    <location>
        <begin position="216"/>
        <end position="218"/>
    </location>
</feature>
<dbReference type="GO" id="GO:0006952">
    <property type="term" value="P:defense response"/>
    <property type="evidence" value="ECO:0007669"/>
    <property type="project" value="UniProtKB-KW"/>
</dbReference>
<evidence type="ECO:0000256" key="3">
    <source>
        <dbReference type="ARBA" id="ARBA00022821"/>
    </source>
</evidence>
<feature type="short sequence motif" description="GXGXXG" evidence="6">
    <location>
        <begin position="27"/>
        <end position="32"/>
    </location>
</feature>
<keyword evidence="2 6" id="KW-0378">Hydrolase</keyword>
<dbReference type="PANTHER" id="PTHR32176:SF109">
    <property type="entry name" value="PATATIN-LIKE PROTEIN 2"/>
    <property type="match status" value="1"/>
</dbReference>
<evidence type="ECO:0000259" key="8">
    <source>
        <dbReference type="PROSITE" id="PS51635"/>
    </source>
</evidence>
<feature type="active site" description="Nucleophile" evidence="6">
    <location>
        <position position="67"/>
    </location>
</feature>
<feature type="domain" description="PNPLA" evidence="8">
    <location>
        <begin position="23"/>
        <end position="229"/>
    </location>
</feature>
<dbReference type="CDD" id="cd07214">
    <property type="entry name" value="Pat17_isozyme_like"/>
    <property type="match status" value="1"/>
</dbReference>
<evidence type="ECO:0000256" key="7">
    <source>
        <dbReference type="RuleBase" id="RU361262"/>
    </source>
</evidence>
<keyword evidence="4 6" id="KW-0442">Lipid degradation</keyword>
<evidence type="ECO:0000256" key="1">
    <source>
        <dbReference type="ARBA" id="ARBA00010240"/>
    </source>
</evidence>
<dbReference type="InterPro" id="IPR016035">
    <property type="entry name" value="Acyl_Trfase/lysoPLipase"/>
</dbReference>
<evidence type="ECO:0000256" key="6">
    <source>
        <dbReference type="PROSITE-ProRule" id="PRU01161"/>
    </source>
</evidence>
<evidence type="ECO:0000256" key="4">
    <source>
        <dbReference type="ARBA" id="ARBA00022963"/>
    </source>
</evidence>
<sequence length="413" mass="45503">MERVLSSLLPMQAPTYGNLITILSIDGGGIRGLIPGVILEYLESQLQELDGEDARLADYFDVIAGTSTGGLITSMLAAPDENKRPLFAAKDIKPFYLENGPKIFPQKWGRLASVRSALKAVFGPKYDGRYLHQVVREKLGEIRLHETLTNIVVPTFDIKNLHPTIFSTYEAKEKKSMDARLSDLCISTSAAPTYLPAYYFQNHDELGNVQEFNLIDGGVAANNPALVAIGQVTKQIFRGNPDFFPIKPTDYGRFLVISIGTGSAKVEERYNAAKAAKWGVFGWLISGHSTPLVDVFTQASADMVDLHLSEVFQALHSEDNYLRIQDDTLIGTVSSVDIATKKNLDNLVITGTQLLKKPVSRVNQQNGAVETIANGGTNEEALKRFARLLSEERRLRELRSPLTSKAEKPPPLT</sequence>
<evidence type="ECO:0000313" key="10">
    <source>
        <dbReference type="Proteomes" id="UP000295252"/>
    </source>
</evidence>
<keyword evidence="3" id="KW-0611">Plant defense</keyword>
<dbReference type="GO" id="GO:0004620">
    <property type="term" value="F:phospholipase activity"/>
    <property type="evidence" value="ECO:0007669"/>
    <property type="project" value="TreeGrafter"/>
</dbReference>
<feature type="active site" description="Proton acceptor" evidence="6">
    <location>
        <position position="216"/>
    </location>
</feature>
<gene>
    <name evidence="9" type="ORF">GSCOC_T00034934001</name>
</gene>
<dbReference type="OrthoDB" id="1658288at2759"/>
<feature type="short sequence motif" description="GXSXG" evidence="6">
    <location>
        <begin position="65"/>
        <end position="69"/>
    </location>
</feature>
<dbReference type="GO" id="GO:0016042">
    <property type="term" value="P:lipid catabolic process"/>
    <property type="evidence" value="ECO:0007669"/>
    <property type="project" value="UniProtKB-UniRule"/>
</dbReference>
<dbReference type="Pfam" id="PF01734">
    <property type="entry name" value="Patatin"/>
    <property type="match status" value="1"/>
</dbReference>
<comment type="similarity">
    <text evidence="1 7">Belongs to the patatin family.</text>
</comment>
<dbReference type="PANTHER" id="PTHR32176">
    <property type="entry name" value="XYLOSE ISOMERASE"/>
    <property type="match status" value="1"/>
</dbReference>
<dbReference type="FunFam" id="3.40.1090.10:FF:000005">
    <property type="entry name" value="Patatin"/>
    <property type="match status" value="1"/>
</dbReference>
<dbReference type="Gene3D" id="3.40.1090.10">
    <property type="entry name" value="Cytosolic phospholipase A2 catalytic domain"/>
    <property type="match status" value="1"/>
</dbReference>
<dbReference type="Proteomes" id="UP000295252">
    <property type="component" value="Chromosome II"/>
</dbReference>
<dbReference type="FunCoup" id="A0A068TZ51">
    <property type="interactions" value="271"/>
</dbReference>
<dbReference type="OMA" id="KDVCRAT"/>